<keyword evidence="6" id="KW-0472">Membrane</keyword>
<keyword evidence="4" id="KW-0378">Hydrolase</keyword>
<reference evidence="8" key="1">
    <citation type="submission" date="2023-08" db="EMBL/GenBank/DDBJ databases">
        <title>Black Yeasts Isolated from many extreme environments.</title>
        <authorList>
            <person name="Coleine C."/>
            <person name="Stajich J.E."/>
            <person name="Selbmann L."/>
        </authorList>
    </citation>
    <scope>NUCLEOTIDE SEQUENCE</scope>
    <source>
        <strain evidence="8">CCFEE 5401</strain>
    </source>
</reference>
<evidence type="ECO:0000256" key="6">
    <source>
        <dbReference type="SAM" id="Phobius"/>
    </source>
</evidence>
<comment type="caution">
    <text evidence="8">The sequence shown here is derived from an EMBL/GenBank/DDBJ whole genome shotgun (WGS) entry which is preliminary data.</text>
</comment>
<dbReference type="Gene3D" id="3.40.50.1820">
    <property type="entry name" value="alpha/beta hydrolase"/>
    <property type="match status" value="1"/>
</dbReference>
<accession>A0AAN7T9C4</accession>
<keyword evidence="3" id="KW-0645">Protease</keyword>
<evidence type="ECO:0000313" key="9">
    <source>
        <dbReference type="Proteomes" id="UP001310890"/>
    </source>
</evidence>
<evidence type="ECO:0000256" key="2">
    <source>
        <dbReference type="ARBA" id="ARBA00022645"/>
    </source>
</evidence>
<feature type="transmembrane region" description="Helical" evidence="6">
    <location>
        <begin position="736"/>
        <end position="753"/>
    </location>
</feature>
<evidence type="ECO:0000256" key="5">
    <source>
        <dbReference type="ARBA" id="ARBA00023180"/>
    </source>
</evidence>
<name>A0AAN7T9C4_9PEZI</name>
<organism evidence="8 9">
    <name type="scientific">Meristemomyces frigidus</name>
    <dbReference type="NCBI Taxonomy" id="1508187"/>
    <lineage>
        <taxon>Eukaryota</taxon>
        <taxon>Fungi</taxon>
        <taxon>Dikarya</taxon>
        <taxon>Ascomycota</taxon>
        <taxon>Pezizomycotina</taxon>
        <taxon>Dothideomycetes</taxon>
        <taxon>Dothideomycetidae</taxon>
        <taxon>Mycosphaerellales</taxon>
        <taxon>Teratosphaeriaceae</taxon>
        <taxon>Meristemomyces</taxon>
    </lineage>
</organism>
<proteinExistence type="inferred from homology"/>
<dbReference type="PANTHER" id="PTHR11802">
    <property type="entry name" value="SERINE PROTEASE FAMILY S10 SERINE CARBOXYPEPTIDASE"/>
    <property type="match status" value="1"/>
</dbReference>
<dbReference type="PRINTS" id="PR00724">
    <property type="entry name" value="CRBOXYPTASEC"/>
</dbReference>
<evidence type="ECO:0000256" key="3">
    <source>
        <dbReference type="ARBA" id="ARBA00022670"/>
    </source>
</evidence>
<sequence>MTPTLTDLVTIPQFFTLPSSLLALVACFAFAEAQYPPPASYQNILNSPLDPRITVAYKQPPAGTCTTAYATQKQYTGYIGLPPYTLAPIQQNYSINTFFWFVEARQVPESAPLTIWLNGGPGASSMVGMFNEVGPCEVIQTEDGSYGTAFRKFGWDRSSNMLFIDQPNQVGFSYDTATNASYDLFRGEIIEPPTGADAVLPEFMYVNGTFGTASSGRPTGNMNTANTTEIAAAATWHFLQTWLAAFPQYNPAVRPNVTTSHYGTNAPVGVNLFTESYGGKFGPVFARYFEERNQLRSNGSLPNNSTLAIQLESVGIINGLVDDLIQDATYPSFAYNNTYDIQAITITEQLNEISAFSASGGCKEQIVSCRQTMNATDPEGYGDVATTNALCEAAQIACLNVSAAYYANGYDPYDIRQKLPSPDPPAAYQEYLNNASVLAAIGARVNYTESSPYVQNEFISTGDTIRGGLVEDLAYLLRLGVRVALIYGDADYICNWFGGEAVSLAIAATLPDYPVASPVMSLNGPSVVAIPASYASAFPAAGYGDIVVNSTYVGGATRQYGNLSFSRIYNAGHFVSYFQPETAFTVFTRIIQGDDLSTGDAISLSTFTSNGPLKSNYSNTDSYSPAPTCWLRSWNATCSAADTKAMLAGEGQVFQGMFIANQGHSVTLPTSTVAAGVRGHPVSTSSLGGTGGKTGTAAMSETGLTGVYTATATPFSTHRGGAAGSAALLGSWRMKLGPAFVVLLAVGVGGAIIL</sequence>
<keyword evidence="6" id="KW-0812">Transmembrane</keyword>
<dbReference type="GO" id="GO:0006508">
    <property type="term" value="P:proteolysis"/>
    <property type="evidence" value="ECO:0007669"/>
    <property type="project" value="UniProtKB-KW"/>
</dbReference>
<gene>
    <name evidence="8" type="ORF">LTR62_008676</name>
</gene>
<dbReference type="AlphaFoldDB" id="A0AAN7T9C4"/>
<feature type="signal peptide" evidence="7">
    <location>
        <begin position="1"/>
        <end position="33"/>
    </location>
</feature>
<dbReference type="PANTHER" id="PTHR11802:SF404">
    <property type="entry name" value="CARBOXYPEPTIDASE"/>
    <property type="match status" value="1"/>
</dbReference>
<evidence type="ECO:0000256" key="1">
    <source>
        <dbReference type="ARBA" id="ARBA00009431"/>
    </source>
</evidence>
<dbReference type="GO" id="GO:0000324">
    <property type="term" value="C:fungal-type vacuole"/>
    <property type="evidence" value="ECO:0007669"/>
    <property type="project" value="TreeGrafter"/>
</dbReference>
<protein>
    <recommendedName>
        <fullName evidence="10">Carboxypeptidase</fullName>
    </recommendedName>
</protein>
<evidence type="ECO:0000256" key="7">
    <source>
        <dbReference type="SAM" id="SignalP"/>
    </source>
</evidence>
<keyword evidence="2" id="KW-0121">Carboxypeptidase</keyword>
<dbReference type="SUPFAM" id="SSF53474">
    <property type="entry name" value="alpha/beta-Hydrolases"/>
    <property type="match status" value="1"/>
</dbReference>
<keyword evidence="7" id="KW-0732">Signal</keyword>
<evidence type="ECO:0000313" key="8">
    <source>
        <dbReference type="EMBL" id="KAK5108220.1"/>
    </source>
</evidence>
<dbReference type="InterPro" id="IPR029058">
    <property type="entry name" value="AB_hydrolase_fold"/>
</dbReference>
<evidence type="ECO:0000256" key="4">
    <source>
        <dbReference type="ARBA" id="ARBA00022801"/>
    </source>
</evidence>
<dbReference type="Proteomes" id="UP001310890">
    <property type="component" value="Unassembled WGS sequence"/>
</dbReference>
<dbReference type="GO" id="GO:0004185">
    <property type="term" value="F:serine-type carboxypeptidase activity"/>
    <property type="evidence" value="ECO:0007669"/>
    <property type="project" value="InterPro"/>
</dbReference>
<keyword evidence="5" id="KW-0325">Glycoprotein</keyword>
<comment type="similarity">
    <text evidence="1">Belongs to the peptidase S10 family.</text>
</comment>
<evidence type="ECO:0008006" key="10">
    <source>
        <dbReference type="Google" id="ProtNLM"/>
    </source>
</evidence>
<feature type="chain" id="PRO_5043051911" description="Carboxypeptidase" evidence="7">
    <location>
        <begin position="34"/>
        <end position="754"/>
    </location>
</feature>
<dbReference type="InterPro" id="IPR001563">
    <property type="entry name" value="Peptidase_S10"/>
</dbReference>
<dbReference type="EMBL" id="JAVRRL010000092">
    <property type="protein sequence ID" value="KAK5108220.1"/>
    <property type="molecule type" value="Genomic_DNA"/>
</dbReference>
<dbReference type="Pfam" id="PF00450">
    <property type="entry name" value="Peptidase_S10"/>
    <property type="match status" value="1"/>
</dbReference>
<keyword evidence="6" id="KW-1133">Transmembrane helix</keyword>